<dbReference type="Gene3D" id="2.40.50.1070">
    <property type="match status" value="1"/>
</dbReference>
<keyword evidence="3 6" id="KW-0808">Transferase</keyword>
<dbReference type="PANTHER" id="PTHR11061">
    <property type="entry name" value="RNA M5U METHYLTRANSFERASE"/>
    <property type="match status" value="1"/>
</dbReference>
<dbReference type="FunFam" id="2.40.50.140:FF:000097">
    <property type="entry name" value="23S rRNA (uracil(1939)-C(5))-methyltransferase RlmD"/>
    <property type="match status" value="1"/>
</dbReference>
<dbReference type="FunFam" id="3.40.50.150:FF:000009">
    <property type="entry name" value="23S rRNA (Uracil(1939)-C(5))-methyltransferase RlmD"/>
    <property type="match status" value="1"/>
</dbReference>
<reference evidence="9 10" key="1">
    <citation type="submission" date="2015-01" db="EMBL/GenBank/DDBJ databases">
        <title>Jeotgalibacillus campisalis genome sequencing.</title>
        <authorList>
            <person name="Goh K.M."/>
            <person name="Chan K.-G."/>
            <person name="Yaakop A.S."/>
            <person name="Ee R."/>
            <person name="Gan H.M."/>
            <person name="Chan C.S."/>
        </authorList>
    </citation>
    <scope>NUCLEOTIDE SEQUENCE [LARGE SCALE GENOMIC DNA]</scope>
    <source>
        <strain evidence="9 10">SF-57</strain>
    </source>
</reference>
<gene>
    <name evidence="9" type="ORF">KR50_24800</name>
</gene>
<dbReference type="FunFam" id="2.40.50.1070:FF:000003">
    <property type="entry name" value="23S rRNA (Uracil-5-)-methyltransferase RumA"/>
    <property type="match status" value="1"/>
</dbReference>
<dbReference type="PROSITE" id="PS01231">
    <property type="entry name" value="TRMA_2"/>
    <property type="match status" value="1"/>
</dbReference>
<dbReference type="AlphaFoldDB" id="A0A0C2VT27"/>
<sequence>MNEKTVQKIDVGQEFPLTIKRLGINGEGIGYFKKQVIFVPGALPEEEAVVQVTKIHPKYAQAKVKSIRKVSPHRVTPPCPVYEACGGCQLQHLDYHHQLSHKRDILIQALERYTKLPLQTIEIRSTIGMEEPWYYRNKSQFQVGKKGEKVVAGLYGTDSHQLVDIKECIVQRKETNKATQVVRKQLEKLKIPVYNERTKKGIVRTIVTRVGVETGEVQIVLVTASDELPQKEKLIRALENKMPEVKSIMQNINSAATSIIFGEKTVLLSGKETIEDKLEQYTVHLSARAFFQLNPVQTKKLYDQIKEAADLTGKEKLVDAYCGSGTIGLWLSNGASEIRGMDVIKESIHDAKINAAHHHIKNFQYEVGSAEKWMLKWREEGFRPDVVVVDPPRSGCDSALLDTILTVLPKRFIYASCNPSTLAKDLMQLSSKYRIEYIQPLDMFPQTAHVESVTKLVLKE</sequence>
<dbReference type="InterPro" id="IPR030391">
    <property type="entry name" value="MeTrfase_TrmA_CS"/>
</dbReference>
<evidence type="ECO:0000256" key="2">
    <source>
        <dbReference type="ARBA" id="ARBA00022603"/>
    </source>
</evidence>
<feature type="active site" description="Nucleophile" evidence="6">
    <location>
        <position position="417"/>
    </location>
</feature>
<dbReference type="PATRIC" id="fig|220754.4.peg.2497"/>
<dbReference type="InterPro" id="IPR029063">
    <property type="entry name" value="SAM-dependent_MTases_sf"/>
</dbReference>
<dbReference type="PROSITE" id="PS51687">
    <property type="entry name" value="SAM_MT_RNA_M5U"/>
    <property type="match status" value="1"/>
</dbReference>
<keyword evidence="10" id="KW-1185">Reference proteome</keyword>
<dbReference type="EMBL" id="JXRR01000015">
    <property type="protein sequence ID" value="KIL47158.1"/>
    <property type="molecule type" value="Genomic_DNA"/>
</dbReference>
<keyword evidence="1" id="KW-0004">4Fe-4S</keyword>
<dbReference type="Proteomes" id="UP000031972">
    <property type="component" value="Unassembled WGS sequence"/>
</dbReference>
<dbReference type="GO" id="GO:0070475">
    <property type="term" value="P:rRNA base methylation"/>
    <property type="evidence" value="ECO:0007669"/>
    <property type="project" value="TreeGrafter"/>
</dbReference>
<evidence type="ECO:0000256" key="1">
    <source>
        <dbReference type="ARBA" id="ARBA00022485"/>
    </source>
</evidence>
<dbReference type="InterPro" id="IPR010280">
    <property type="entry name" value="U5_MeTrfase_fam"/>
</dbReference>
<dbReference type="SUPFAM" id="SSF53335">
    <property type="entry name" value="S-adenosyl-L-methionine-dependent methyltransferases"/>
    <property type="match status" value="1"/>
</dbReference>
<feature type="binding site" evidence="6">
    <location>
        <position position="292"/>
    </location>
    <ligand>
        <name>S-adenosyl-L-methionine</name>
        <dbReference type="ChEBI" id="CHEBI:59789"/>
    </ligand>
</feature>
<organism evidence="9 10">
    <name type="scientific">Jeotgalibacillus campisalis</name>
    <dbReference type="NCBI Taxonomy" id="220754"/>
    <lineage>
        <taxon>Bacteria</taxon>
        <taxon>Bacillati</taxon>
        <taxon>Bacillota</taxon>
        <taxon>Bacilli</taxon>
        <taxon>Bacillales</taxon>
        <taxon>Caryophanaceae</taxon>
        <taxon>Jeotgalibacillus</taxon>
    </lineage>
</organism>
<evidence type="ECO:0000256" key="3">
    <source>
        <dbReference type="ARBA" id="ARBA00022679"/>
    </source>
</evidence>
<name>A0A0C2VT27_9BACL</name>
<proteinExistence type="inferred from homology"/>
<dbReference type="PROSITE" id="PS01230">
    <property type="entry name" value="TRMA_1"/>
    <property type="match status" value="1"/>
</dbReference>
<dbReference type="PROSITE" id="PS50926">
    <property type="entry name" value="TRAM"/>
    <property type="match status" value="1"/>
</dbReference>
<evidence type="ECO:0000256" key="4">
    <source>
        <dbReference type="ARBA" id="ARBA00022691"/>
    </source>
</evidence>
<evidence type="ECO:0000259" key="8">
    <source>
        <dbReference type="PROSITE" id="PS50926"/>
    </source>
</evidence>
<feature type="binding site" evidence="6">
    <location>
        <position position="390"/>
    </location>
    <ligand>
        <name>S-adenosyl-L-methionine</name>
        <dbReference type="ChEBI" id="CHEBI:59789"/>
    </ligand>
</feature>
<comment type="caution">
    <text evidence="9">The sequence shown here is derived from an EMBL/GenBank/DDBJ whole genome shotgun (WGS) entry which is preliminary data.</text>
</comment>
<evidence type="ECO:0000256" key="5">
    <source>
        <dbReference type="ARBA" id="ARBA00023014"/>
    </source>
</evidence>
<keyword evidence="1" id="KW-0479">Metal-binding</keyword>
<dbReference type="Pfam" id="PF01938">
    <property type="entry name" value="TRAM"/>
    <property type="match status" value="1"/>
</dbReference>
<keyword evidence="1" id="KW-0408">Iron</keyword>
<evidence type="ECO:0000313" key="10">
    <source>
        <dbReference type="Proteomes" id="UP000031972"/>
    </source>
</evidence>
<dbReference type="OrthoDB" id="9804590at2"/>
<feature type="domain" description="TRAM" evidence="8">
    <location>
        <begin position="8"/>
        <end position="66"/>
    </location>
</feature>
<dbReference type="SUPFAM" id="SSF50249">
    <property type="entry name" value="Nucleic acid-binding proteins"/>
    <property type="match status" value="1"/>
</dbReference>
<dbReference type="GO" id="GO:0070041">
    <property type="term" value="F:rRNA (uridine-C5-)-methyltransferase activity"/>
    <property type="evidence" value="ECO:0007669"/>
    <property type="project" value="UniProtKB-ARBA"/>
</dbReference>
<keyword evidence="4 6" id="KW-0949">S-adenosyl-L-methionine</keyword>
<dbReference type="InterPro" id="IPR030390">
    <property type="entry name" value="MeTrfase_TrmA_AS"/>
</dbReference>
<dbReference type="GO" id="GO:0051539">
    <property type="term" value="F:4 iron, 4 sulfur cluster binding"/>
    <property type="evidence" value="ECO:0007669"/>
    <property type="project" value="UniProtKB-KW"/>
</dbReference>
<feature type="binding site" evidence="6">
    <location>
        <position position="342"/>
    </location>
    <ligand>
        <name>S-adenosyl-L-methionine</name>
        <dbReference type="ChEBI" id="CHEBI:59789"/>
    </ligand>
</feature>
<comment type="similarity">
    <text evidence="6">Belongs to the class I-like SAM-binding methyltransferase superfamily. RNA M5U methyltransferase family.</text>
</comment>
<feature type="active site" evidence="7">
    <location>
        <position position="417"/>
    </location>
</feature>
<dbReference type="Gene3D" id="2.40.50.140">
    <property type="entry name" value="Nucleic acid-binding proteins"/>
    <property type="match status" value="1"/>
</dbReference>
<dbReference type="Pfam" id="PF05958">
    <property type="entry name" value="tRNA_U5-meth_tr"/>
    <property type="match status" value="1"/>
</dbReference>
<dbReference type="InterPro" id="IPR002792">
    <property type="entry name" value="TRAM_dom"/>
</dbReference>
<dbReference type="PANTHER" id="PTHR11061:SF45">
    <property type="match status" value="1"/>
</dbReference>
<keyword evidence="2 6" id="KW-0489">Methyltransferase</keyword>
<accession>A0A0C2VT27</accession>
<dbReference type="NCBIfam" id="TIGR00479">
    <property type="entry name" value="rumA"/>
    <property type="match status" value="1"/>
</dbReference>
<dbReference type="InterPro" id="IPR012340">
    <property type="entry name" value="NA-bd_OB-fold"/>
</dbReference>
<evidence type="ECO:0000256" key="7">
    <source>
        <dbReference type="PROSITE-ProRule" id="PRU10015"/>
    </source>
</evidence>
<dbReference type="Gene3D" id="3.40.50.150">
    <property type="entry name" value="Vaccinia Virus protein VP39"/>
    <property type="match status" value="1"/>
</dbReference>
<feature type="binding site" evidence="6">
    <location>
        <position position="321"/>
    </location>
    <ligand>
        <name>S-adenosyl-L-methionine</name>
        <dbReference type="ChEBI" id="CHEBI:59789"/>
    </ligand>
</feature>
<evidence type="ECO:0000313" key="9">
    <source>
        <dbReference type="EMBL" id="KIL47158.1"/>
    </source>
</evidence>
<protein>
    <submittedName>
        <fullName evidence="9">RNA methyltransferase</fullName>
    </submittedName>
</protein>
<keyword evidence="5" id="KW-0411">Iron-sulfur</keyword>
<evidence type="ECO:0000256" key="6">
    <source>
        <dbReference type="PROSITE-ProRule" id="PRU01024"/>
    </source>
</evidence>